<dbReference type="InterPro" id="IPR039420">
    <property type="entry name" value="WalR-like"/>
</dbReference>
<dbReference type="SMART" id="SM00448">
    <property type="entry name" value="REC"/>
    <property type="match status" value="1"/>
</dbReference>
<dbReference type="InterPro" id="IPR036388">
    <property type="entry name" value="WH-like_DNA-bd_sf"/>
</dbReference>
<sequence>MQKTILIVEDEDILREIIKDYFLNEGYQVLEAADGKAALTLFQDHEIHLIILDIMLPELDGWSVCRRIRKTSNVPVIMLTARVDEDDTLLGFELGADDYVTKPYSPAVLLARAKRLIDSRNRENRQSEVLMSHINIESDTITANELRIHIPSRTVSVDGENIYLTYTEFQILAYLMRNKGIVITREQIITKIWGYEYEGDDRTVNTHIRNLRSKLGDKSKLITTIVRTGYKFEGNL</sequence>
<dbReference type="InterPro" id="IPR001789">
    <property type="entry name" value="Sig_transdc_resp-reg_receiver"/>
</dbReference>
<comment type="caution">
    <text evidence="10">The sequence shown here is derived from an EMBL/GenBank/DDBJ whole genome shotgun (WGS) entry which is preliminary data.</text>
</comment>
<evidence type="ECO:0000313" key="10">
    <source>
        <dbReference type="EMBL" id="GGA11650.1"/>
    </source>
</evidence>
<evidence type="ECO:0000256" key="6">
    <source>
        <dbReference type="PROSITE-ProRule" id="PRU00169"/>
    </source>
</evidence>
<dbReference type="PANTHER" id="PTHR48111">
    <property type="entry name" value="REGULATOR OF RPOS"/>
    <property type="match status" value="1"/>
</dbReference>
<dbReference type="Pfam" id="PF00072">
    <property type="entry name" value="Response_reg"/>
    <property type="match status" value="1"/>
</dbReference>
<evidence type="ECO:0000259" key="8">
    <source>
        <dbReference type="PROSITE" id="PS50110"/>
    </source>
</evidence>
<name>A0ABQ1FH61_9BACL</name>
<dbReference type="Proteomes" id="UP000615455">
    <property type="component" value="Unassembled WGS sequence"/>
</dbReference>
<dbReference type="EMBL" id="BMHE01000063">
    <property type="protein sequence ID" value="GGA11650.1"/>
    <property type="molecule type" value="Genomic_DNA"/>
</dbReference>
<evidence type="ECO:0000256" key="7">
    <source>
        <dbReference type="PROSITE-ProRule" id="PRU01091"/>
    </source>
</evidence>
<dbReference type="GO" id="GO:0003677">
    <property type="term" value="F:DNA binding"/>
    <property type="evidence" value="ECO:0007669"/>
    <property type="project" value="UniProtKB-KW"/>
</dbReference>
<feature type="domain" description="Response regulatory" evidence="8">
    <location>
        <begin position="4"/>
        <end position="117"/>
    </location>
</feature>
<evidence type="ECO:0000256" key="3">
    <source>
        <dbReference type="ARBA" id="ARBA00023015"/>
    </source>
</evidence>
<proteinExistence type="predicted"/>
<dbReference type="Pfam" id="PF00486">
    <property type="entry name" value="Trans_reg_C"/>
    <property type="match status" value="1"/>
</dbReference>
<keyword evidence="5" id="KW-0804">Transcription</keyword>
<dbReference type="SUPFAM" id="SSF52172">
    <property type="entry name" value="CheY-like"/>
    <property type="match status" value="1"/>
</dbReference>
<protein>
    <submittedName>
        <fullName evidence="10">DNA-binding response regulator</fullName>
    </submittedName>
</protein>
<dbReference type="CDD" id="cd17574">
    <property type="entry name" value="REC_OmpR"/>
    <property type="match status" value="1"/>
</dbReference>
<keyword evidence="11" id="KW-1185">Reference proteome</keyword>
<dbReference type="Gene3D" id="1.10.10.10">
    <property type="entry name" value="Winged helix-like DNA-binding domain superfamily/Winged helix DNA-binding domain"/>
    <property type="match status" value="1"/>
</dbReference>
<gene>
    <name evidence="10" type="ORF">GCM10008018_65910</name>
</gene>
<dbReference type="InterPro" id="IPR011006">
    <property type="entry name" value="CheY-like_superfamily"/>
</dbReference>
<feature type="DNA-binding region" description="OmpR/PhoB-type" evidence="7">
    <location>
        <begin position="138"/>
        <end position="234"/>
    </location>
</feature>
<dbReference type="PROSITE" id="PS50110">
    <property type="entry name" value="RESPONSE_REGULATORY"/>
    <property type="match status" value="1"/>
</dbReference>
<dbReference type="CDD" id="cd00383">
    <property type="entry name" value="trans_reg_C"/>
    <property type="match status" value="1"/>
</dbReference>
<dbReference type="Gene3D" id="3.40.50.2300">
    <property type="match status" value="1"/>
</dbReference>
<keyword evidence="2" id="KW-0902">Two-component regulatory system</keyword>
<reference evidence="11" key="1">
    <citation type="journal article" date="2019" name="Int. J. Syst. Evol. Microbiol.">
        <title>The Global Catalogue of Microorganisms (GCM) 10K type strain sequencing project: providing services to taxonomists for standard genome sequencing and annotation.</title>
        <authorList>
            <consortium name="The Broad Institute Genomics Platform"/>
            <consortium name="The Broad Institute Genome Sequencing Center for Infectious Disease"/>
            <person name="Wu L."/>
            <person name="Ma J."/>
        </authorList>
    </citation>
    <scope>NUCLEOTIDE SEQUENCE [LARGE SCALE GENOMIC DNA]</scope>
    <source>
        <strain evidence="11">CGMCC 1.15043</strain>
    </source>
</reference>
<feature type="domain" description="OmpR/PhoB-type" evidence="9">
    <location>
        <begin position="138"/>
        <end position="234"/>
    </location>
</feature>
<dbReference type="RefSeq" id="WP_189019894.1">
    <property type="nucleotide sequence ID" value="NZ_BMHE01000063.1"/>
</dbReference>
<evidence type="ECO:0000259" key="9">
    <source>
        <dbReference type="PROSITE" id="PS51755"/>
    </source>
</evidence>
<evidence type="ECO:0000256" key="2">
    <source>
        <dbReference type="ARBA" id="ARBA00023012"/>
    </source>
</evidence>
<dbReference type="SMART" id="SM00862">
    <property type="entry name" value="Trans_reg_C"/>
    <property type="match status" value="1"/>
</dbReference>
<dbReference type="PROSITE" id="PS51755">
    <property type="entry name" value="OMPR_PHOB"/>
    <property type="match status" value="1"/>
</dbReference>
<accession>A0ABQ1FH61</accession>
<evidence type="ECO:0000256" key="1">
    <source>
        <dbReference type="ARBA" id="ARBA00022553"/>
    </source>
</evidence>
<feature type="modified residue" description="4-aspartylphosphate" evidence="6">
    <location>
        <position position="53"/>
    </location>
</feature>
<evidence type="ECO:0000256" key="5">
    <source>
        <dbReference type="ARBA" id="ARBA00023163"/>
    </source>
</evidence>
<dbReference type="PANTHER" id="PTHR48111:SF73">
    <property type="entry name" value="ALKALINE PHOSPHATASE SYNTHESIS TRANSCRIPTIONAL REGULATORY PROTEIN PHOP"/>
    <property type="match status" value="1"/>
</dbReference>
<organism evidence="10 11">
    <name type="scientific">Paenibacillus marchantiophytorum</name>
    <dbReference type="NCBI Taxonomy" id="1619310"/>
    <lineage>
        <taxon>Bacteria</taxon>
        <taxon>Bacillati</taxon>
        <taxon>Bacillota</taxon>
        <taxon>Bacilli</taxon>
        <taxon>Bacillales</taxon>
        <taxon>Paenibacillaceae</taxon>
        <taxon>Paenibacillus</taxon>
    </lineage>
</organism>
<evidence type="ECO:0000256" key="4">
    <source>
        <dbReference type="ARBA" id="ARBA00023125"/>
    </source>
</evidence>
<evidence type="ECO:0000313" key="11">
    <source>
        <dbReference type="Proteomes" id="UP000615455"/>
    </source>
</evidence>
<keyword evidence="4 7" id="KW-0238">DNA-binding</keyword>
<keyword evidence="1 6" id="KW-0597">Phosphoprotein</keyword>
<keyword evidence="3" id="KW-0805">Transcription regulation</keyword>
<dbReference type="InterPro" id="IPR001867">
    <property type="entry name" value="OmpR/PhoB-type_DNA-bd"/>
</dbReference>